<gene>
    <name evidence="1" type="ORF">HHI_03282</name>
</gene>
<dbReference type="Pfam" id="PF05787">
    <property type="entry name" value="PhoX"/>
    <property type="match status" value="1"/>
</dbReference>
<dbReference type="InterPro" id="IPR006311">
    <property type="entry name" value="TAT_signal"/>
</dbReference>
<dbReference type="PANTHER" id="PTHR35399:SF2">
    <property type="entry name" value="DUF839 DOMAIN-CONTAINING PROTEIN"/>
    <property type="match status" value="1"/>
</dbReference>
<name>A0A059FYR5_9PROT</name>
<dbReference type="PANTHER" id="PTHR35399">
    <property type="entry name" value="SLR8030 PROTEIN"/>
    <property type="match status" value="1"/>
</dbReference>
<proteinExistence type="predicted"/>
<sequence length="644" mass="69727">MATMDDSENFPVNPRIAAGAATMGDMISQRLSRRGFLGGLGAVSGLALVGCATGREVPVPTGDLQAQPVFRFDEIARGMDETHHVAAGYDADVLIRWGDPLFSDSPAFDPLNQTAAAQRRQFGYNNDFIGYVPLKADDAGRERAILCINHEYTSTNIMLPGVVAGYPASMTRALCEVEMAAHGGTILEIRKENGAWKPVVGSPYNRRITADTTPMQLTGPAAGSARLQTAEDPTGTMVSGTMNNCAGGITPWGTYLMAEENFNGNFMGELPEGHREAENHKRYGVPSGWYQWGRFFDRYDVSKEPNEPNRFGWIVEVDPMDPNSVPKKRTALGRVKHEGAESVVAPDGRVVVYTGDDQRFDYVYKFVTKGKFVAGNKAANADLLDEGTLYVARFDADGTLAWLPLVYGTGPLTEENGFASQADVLIGTRRAGDLLGATPMDRPEDVEPNAKTGRVYVMLTNNDRRTEDQVDAANPRASNRFGHIIEIIEPEGDFTSETSRWEILVKCGDPSIAQVGATWNPLTTENGWLASPDNCAIDPQGRLWISTDGNDDTGAADGLWALETDGDRRGTGQHFFRCPVGAEMCGPRFNESGDALFLAVQHPGDTDGASFEAPSTRWPDFAEAMPPRPSVMVVTRQGGGPIGG</sequence>
<dbReference type="EMBL" id="ARYI01000002">
    <property type="protein sequence ID" value="KCZ95761.1"/>
    <property type="molecule type" value="Genomic_DNA"/>
</dbReference>
<keyword evidence="2" id="KW-1185">Reference proteome</keyword>
<comment type="caution">
    <text evidence="1">The sequence shown here is derived from an EMBL/GenBank/DDBJ whole genome shotgun (WGS) entry which is preliminary data.</text>
</comment>
<protein>
    <submittedName>
        <fullName evidence="1">Tat pathway signal sequence domain-containing protein</fullName>
    </submittedName>
</protein>
<accession>A0A059FYR5</accession>
<dbReference type="RefSeq" id="WP_011646306.1">
    <property type="nucleotide sequence ID" value="NZ_ARYI01000002.1"/>
</dbReference>
<dbReference type="PATRIC" id="fig|1280951.3.peg.665"/>
<reference evidence="1 2" key="1">
    <citation type="submission" date="2013-04" db="EMBL/GenBank/DDBJ databases">
        <title>Hyphomonas hirschiana VP5 Genome Sequencing.</title>
        <authorList>
            <person name="Lai Q."/>
            <person name="Shao Z."/>
        </authorList>
    </citation>
    <scope>NUCLEOTIDE SEQUENCE [LARGE SCALE GENOMIC DNA]</scope>
    <source>
        <strain evidence="1 2">VP5</strain>
    </source>
</reference>
<dbReference type="PROSITE" id="PS51318">
    <property type="entry name" value="TAT"/>
    <property type="match status" value="1"/>
</dbReference>
<dbReference type="Proteomes" id="UP000025061">
    <property type="component" value="Unassembled WGS sequence"/>
</dbReference>
<organism evidence="1 2">
    <name type="scientific">Hyphomonas hirschiana VP5</name>
    <dbReference type="NCBI Taxonomy" id="1280951"/>
    <lineage>
        <taxon>Bacteria</taxon>
        <taxon>Pseudomonadati</taxon>
        <taxon>Pseudomonadota</taxon>
        <taxon>Alphaproteobacteria</taxon>
        <taxon>Hyphomonadales</taxon>
        <taxon>Hyphomonadaceae</taxon>
        <taxon>Hyphomonas</taxon>
    </lineage>
</organism>
<dbReference type="SUPFAM" id="SSF63829">
    <property type="entry name" value="Calcium-dependent phosphotriesterase"/>
    <property type="match status" value="1"/>
</dbReference>
<dbReference type="AlphaFoldDB" id="A0A059FYR5"/>
<evidence type="ECO:0000313" key="1">
    <source>
        <dbReference type="EMBL" id="KCZ95761.1"/>
    </source>
</evidence>
<dbReference type="InterPro" id="IPR008557">
    <property type="entry name" value="PhoX"/>
</dbReference>
<evidence type="ECO:0000313" key="2">
    <source>
        <dbReference type="Proteomes" id="UP000025061"/>
    </source>
</evidence>